<comment type="caution">
    <text evidence="3">The sequence shown here is derived from an EMBL/GenBank/DDBJ whole genome shotgun (WGS) entry which is preliminary data.</text>
</comment>
<dbReference type="EMBL" id="JBFOLJ010000020">
    <property type="protein sequence ID" value="KAL2462762.1"/>
    <property type="molecule type" value="Genomic_DNA"/>
</dbReference>
<sequence>MHLDSVITSPHRRSQTQTAFSSSSKRQHSSRGDELGSCSTLLQRHRFLLTALVLLAFLCTVYLYFAVTLGAHDSCSEMTGVQKASCRLQQEKASVATVCASSFLGFIFLHPVWQYTELEAPLQDDSSLDQLLIYFRILTSAPFTHSFGPPFPVASTTWELYKGPLLRPPLAIPFLPVFTAWKPPELLSSRKRHNKG</sequence>
<dbReference type="PANTHER" id="PTHR34774">
    <property type="entry name" value="EPHRIN-A3 PROTEIN"/>
    <property type="match status" value="1"/>
</dbReference>
<accession>A0ABD1PFW9</accession>
<dbReference type="AlphaFoldDB" id="A0ABD1PFW9"/>
<name>A0ABD1PFW9_9LAMI</name>
<gene>
    <name evidence="3" type="ORF">Fot_53999</name>
</gene>
<organism evidence="3 4">
    <name type="scientific">Forsythia ovata</name>
    <dbReference type="NCBI Taxonomy" id="205694"/>
    <lineage>
        <taxon>Eukaryota</taxon>
        <taxon>Viridiplantae</taxon>
        <taxon>Streptophyta</taxon>
        <taxon>Embryophyta</taxon>
        <taxon>Tracheophyta</taxon>
        <taxon>Spermatophyta</taxon>
        <taxon>Magnoliopsida</taxon>
        <taxon>eudicotyledons</taxon>
        <taxon>Gunneridae</taxon>
        <taxon>Pentapetalae</taxon>
        <taxon>asterids</taxon>
        <taxon>lamiids</taxon>
        <taxon>Lamiales</taxon>
        <taxon>Oleaceae</taxon>
        <taxon>Forsythieae</taxon>
        <taxon>Forsythia</taxon>
    </lineage>
</organism>
<protein>
    <submittedName>
        <fullName evidence="3">Uncharacterized protein</fullName>
    </submittedName>
</protein>
<evidence type="ECO:0000256" key="1">
    <source>
        <dbReference type="SAM" id="MobiDB-lite"/>
    </source>
</evidence>
<feature type="transmembrane region" description="Helical" evidence="2">
    <location>
        <begin position="47"/>
        <end position="72"/>
    </location>
</feature>
<dbReference type="PANTHER" id="PTHR34774:SF1">
    <property type="entry name" value="EPHRIN-A3 PROTEIN"/>
    <property type="match status" value="1"/>
</dbReference>
<evidence type="ECO:0000313" key="3">
    <source>
        <dbReference type="EMBL" id="KAL2462762.1"/>
    </source>
</evidence>
<keyword evidence="2" id="KW-0472">Membrane</keyword>
<keyword evidence="2" id="KW-0812">Transmembrane</keyword>
<keyword evidence="2" id="KW-1133">Transmembrane helix</keyword>
<dbReference type="Proteomes" id="UP001604277">
    <property type="component" value="Unassembled WGS sequence"/>
</dbReference>
<feature type="region of interest" description="Disordered" evidence="1">
    <location>
        <begin position="1"/>
        <end position="32"/>
    </location>
</feature>
<reference evidence="4" key="1">
    <citation type="submission" date="2024-07" db="EMBL/GenBank/DDBJ databases">
        <title>Two chromosome-level genome assemblies of Korean endemic species Abeliophyllum distichum and Forsythia ovata (Oleaceae).</title>
        <authorList>
            <person name="Jang H."/>
        </authorList>
    </citation>
    <scope>NUCLEOTIDE SEQUENCE [LARGE SCALE GENOMIC DNA]</scope>
</reference>
<evidence type="ECO:0000256" key="2">
    <source>
        <dbReference type="SAM" id="Phobius"/>
    </source>
</evidence>
<keyword evidence="4" id="KW-1185">Reference proteome</keyword>
<evidence type="ECO:0000313" key="4">
    <source>
        <dbReference type="Proteomes" id="UP001604277"/>
    </source>
</evidence>
<proteinExistence type="predicted"/>